<evidence type="ECO:0000313" key="8">
    <source>
        <dbReference type="Proteomes" id="UP001500620"/>
    </source>
</evidence>
<name>A0ABP8D407_9ACTN</name>
<dbReference type="InterPro" id="IPR036388">
    <property type="entry name" value="WH-like_DNA-bd_sf"/>
</dbReference>
<evidence type="ECO:0000256" key="2">
    <source>
        <dbReference type="ARBA" id="ARBA00023015"/>
    </source>
</evidence>
<evidence type="ECO:0000259" key="6">
    <source>
        <dbReference type="Pfam" id="PF04542"/>
    </source>
</evidence>
<proteinExistence type="inferred from homology"/>
<evidence type="ECO:0000256" key="3">
    <source>
        <dbReference type="ARBA" id="ARBA00023082"/>
    </source>
</evidence>
<comment type="similarity">
    <text evidence="1">Belongs to the sigma-70 factor family. ECF subfamily.</text>
</comment>
<dbReference type="SUPFAM" id="SSF88659">
    <property type="entry name" value="Sigma3 and sigma4 domains of RNA polymerase sigma factors"/>
    <property type="match status" value="1"/>
</dbReference>
<evidence type="ECO:0000256" key="1">
    <source>
        <dbReference type="ARBA" id="ARBA00010641"/>
    </source>
</evidence>
<dbReference type="InterPro" id="IPR014284">
    <property type="entry name" value="RNA_pol_sigma-70_dom"/>
</dbReference>
<dbReference type="InterPro" id="IPR013324">
    <property type="entry name" value="RNA_pol_sigma_r3/r4-like"/>
</dbReference>
<evidence type="ECO:0000313" key="7">
    <source>
        <dbReference type="EMBL" id="GAA4246938.1"/>
    </source>
</evidence>
<keyword evidence="2" id="KW-0805">Transcription regulation</keyword>
<accession>A0ABP8D407</accession>
<dbReference type="PANTHER" id="PTHR43133:SF8">
    <property type="entry name" value="RNA POLYMERASE SIGMA FACTOR HI_1459-RELATED"/>
    <property type="match status" value="1"/>
</dbReference>
<dbReference type="PANTHER" id="PTHR43133">
    <property type="entry name" value="RNA POLYMERASE ECF-TYPE SIGMA FACTO"/>
    <property type="match status" value="1"/>
</dbReference>
<dbReference type="InterPro" id="IPR013325">
    <property type="entry name" value="RNA_pol_sigma_r2"/>
</dbReference>
<dbReference type="Gene3D" id="1.10.1740.10">
    <property type="match status" value="1"/>
</dbReference>
<keyword evidence="3" id="KW-0731">Sigma factor</keyword>
<dbReference type="Proteomes" id="UP001500620">
    <property type="component" value="Unassembled WGS sequence"/>
</dbReference>
<sequence length="211" mass="23476">MHQGAAPRIRLGVMTCMIETMRDDPTLVALVARARAGEQAAWDALVARYAPLVYGICRRYRLQDADTEDVGAAVWLRLVERLATIREPAAMPGWITTTTRNECLRVLRAHRRTVPAAPDERRPDDDPGFDAWLLAQERAIALREAFAALSQRCRRLLALLFADPPMPYAEISAEIGIAVGAIGPNRQRCLSRLRRDPAMAPLLDARSEVTP</sequence>
<dbReference type="EMBL" id="BAABAT010000004">
    <property type="protein sequence ID" value="GAA4246938.1"/>
    <property type="molecule type" value="Genomic_DNA"/>
</dbReference>
<reference evidence="8" key="1">
    <citation type="journal article" date="2019" name="Int. J. Syst. Evol. Microbiol.">
        <title>The Global Catalogue of Microorganisms (GCM) 10K type strain sequencing project: providing services to taxonomists for standard genome sequencing and annotation.</title>
        <authorList>
            <consortium name="The Broad Institute Genomics Platform"/>
            <consortium name="The Broad Institute Genome Sequencing Center for Infectious Disease"/>
            <person name="Wu L."/>
            <person name="Ma J."/>
        </authorList>
    </citation>
    <scope>NUCLEOTIDE SEQUENCE [LARGE SCALE GENOMIC DNA]</scope>
    <source>
        <strain evidence="8">JCM 17441</strain>
    </source>
</reference>
<organism evidence="7 8">
    <name type="scientific">Dactylosporangium darangshiense</name>
    <dbReference type="NCBI Taxonomy" id="579108"/>
    <lineage>
        <taxon>Bacteria</taxon>
        <taxon>Bacillati</taxon>
        <taxon>Actinomycetota</taxon>
        <taxon>Actinomycetes</taxon>
        <taxon>Micromonosporales</taxon>
        <taxon>Micromonosporaceae</taxon>
        <taxon>Dactylosporangium</taxon>
    </lineage>
</organism>
<keyword evidence="4" id="KW-0238">DNA-binding</keyword>
<keyword evidence="5" id="KW-0804">Transcription</keyword>
<gene>
    <name evidence="7" type="ORF">GCM10022255_020780</name>
</gene>
<dbReference type="Pfam" id="PF04542">
    <property type="entry name" value="Sigma70_r2"/>
    <property type="match status" value="1"/>
</dbReference>
<keyword evidence="8" id="KW-1185">Reference proteome</keyword>
<feature type="domain" description="RNA polymerase sigma-70 region 2" evidence="6">
    <location>
        <begin position="45"/>
        <end position="113"/>
    </location>
</feature>
<dbReference type="Gene3D" id="1.10.10.10">
    <property type="entry name" value="Winged helix-like DNA-binding domain superfamily/Winged helix DNA-binding domain"/>
    <property type="match status" value="1"/>
</dbReference>
<evidence type="ECO:0000256" key="5">
    <source>
        <dbReference type="ARBA" id="ARBA00023163"/>
    </source>
</evidence>
<dbReference type="InterPro" id="IPR007627">
    <property type="entry name" value="RNA_pol_sigma70_r2"/>
</dbReference>
<dbReference type="NCBIfam" id="TIGR02937">
    <property type="entry name" value="sigma70-ECF"/>
    <property type="match status" value="1"/>
</dbReference>
<dbReference type="InterPro" id="IPR039425">
    <property type="entry name" value="RNA_pol_sigma-70-like"/>
</dbReference>
<protein>
    <submittedName>
        <fullName evidence="7">Sigma-70 family RNA polymerase sigma factor</fullName>
    </submittedName>
</protein>
<dbReference type="SUPFAM" id="SSF88946">
    <property type="entry name" value="Sigma2 domain of RNA polymerase sigma factors"/>
    <property type="match status" value="1"/>
</dbReference>
<comment type="caution">
    <text evidence="7">The sequence shown here is derived from an EMBL/GenBank/DDBJ whole genome shotgun (WGS) entry which is preliminary data.</text>
</comment>
<evidence type="ECO:0000256" key="4">
    <source>
        <dbReference type="ARBA" id="ARBA00023125"/>
    </source>
</evidence>